<evidence type="ECO:0000313" key="3">
    <source>
        <dbReference type="Proteomes" id="UP000266906"/>
    </source>
</evidence>
<organism evidence="2 3">
    <name type="scientific">Kitasatospora cineracea</name>
    <dbReference type="NCBI Taxonomy" id="88074"/>
    <lineage>
        <taxon>Bacteria</taxon>
        <taxon>Bacillati</taxon>
        <taxon>Actinomycetota</taxon>
        <taxon>Actinomycetes</taxon>
        <taxon>Kitasatosporales</taxon>
        <taxon>Streptomycetaceae</taxon>
        <taxon>Kitasatospora</taxon>
    </lineage>
</organism>
<evidence type="ECO:0000313" key="2">
    <source>
        <dbReference type="EMBL" id="RPE34778.1"/>
    </source>
</evidence>
<keyword evidence="3" id="KW-1185">Reference proteome</keyword>
<gene>
    <name evidence="2" type="ORF">EDD38_3114</name>
</gene>
<feature type="region of interest" description="Disordered" evidence="1">
    <location>
        <begin position="1"/>
        <end position="23"/>
    </location>
</feature>
<dbReference type="AlphaFoldDB" id="A0A3N4RMV9"/>
<name>A0A3N4RMV9_9ACTN</name>
<evidence type="ECO:0000256" key="1">
    <source>
        <dbReference type="SAM" id="MobiDB-lite"/>
    </source>
</evidence>
<proteinExistence type="predicted"/>
<protein>
    <submittedName>
        <fullName evidence="2">Uncharacterized protein</fullName>
    </submittedName>
</protein>
<reference evidence="2 3" key="1">
    <citation type="submission" date="2018-11" db="EMBL/GenBank/DDBJ databases">
        <title>Sequencing the genomes of 1000 actinobacteria strains.</title>
        <authorList>
            <person name="Klenk H.-P."/>
        </authorList>
    </citation>
    <scope>NUCLEOTIDE SEQUENCE [LARGE SCALE GENOMIC DNA]</scope>
    <source>
        <strain evidence="2 3">DSM 44781</strain>
    </source>
</reference>
<sequence length="61" mass="6843">MSNRTITEAPATTAGALGPSPYGLTRRETRAELRRLAAAGWQLWELRRRFVRPDKKEATGC</sequence>
<dbReference type="Proteomes" id="UP000266906">
    <property type="component" value="Unassembled WGS sequence"/>
</dbReference>
<dbReference type="EMBL" id="RKQG01000001">
    <property type="protein sequence ID" value="RPE34778.1"/>
    <property type="molecule type" value="Genomic_DNA"/>
</dbReference>
<accession>A0A3N4RMV9</accession>
<dbReference type="RefSeq" id="WP_123818439.1">
    <property type="nucleotide sequence ID" value="NZ_RKQG01000001.1"/>
</dbReference>
<comment type="caution">
    <text evidence="2">The sequence shown here is derived from an EMBL/GenBank/DDBJ whole genome shotgun (WGS) entry which is preliminary data.</text>
</comment>